<dbReference type="InterPro" id="IPR007862">
    <property type="entry name" value="Adenylate_kinase_lid-dom"/>
</dbReference>
<name>A0A944M7S5_9GAMM</name>
<sequence length="489" mass="53043">MRIVILGAPGSGKRTQTDLLANKYGLTPVMTGELVKTAVMERTVLGLEIKGLQDAGRVVTEDLILALLRERLLKNELTNGFVLDGFPRNLLQALTLDELMVEISQPLDLILLLDIETDNLMERLVGRRTCRSCGLLYNVYRNPTVVDGVCDVCGGRLHQRSDDNEETVSSRIHVFEHLISPLITHYEKQDKLVRIDGNGDVDRVFSLICKAIEEGAPRARQETLPEKAPAPAEISPAVSDRAALQGDEDAAKPDSTVASEAAAEEAAAPPGAGNATVRGAKKKTASKQSEKKRTSHGKTSKKVAPSKKTGKKKTVPKKKTTTKKKTTAKKKPVEKKRPTNKQASKKKLSRKKPSGKQLAKKKAKISQAVKKKAKSPQKGSATKSTKQAKKKPAKPKKTLAKRSVSSSAKASAGKSKTGRASSKGVAAKKPAKKVVRKKRALGKPAKKTVKKKGVVKKPVVKKRAAKKAAPKRNKARQKKGNRKSPPDWI</sequence>
<evidence type="ECO:0000256" key="7">
    <source>
        <dbReference type="RuleBase" id="RU003331"/>
    </source>
</evidence>
<dbReference type="HAMAP" id="MF_00235">
    <property type="entry name" value="Adenylate_kinase_Adk"/>
    <property type="match status" value="1"/>
</dbReference>
<evidence type="ECO:0000313" key="11">
    <source>
        <dbReference type="Proteomes" id="UP000770889"/>
    </source>
</evidence>
<dbReference type="CDD" id="cd01428">
    <property type="entry name" value="ADK"/>
    <property type="match status" value="1"/>
</dbReference>
<comment type="subcellular location">
    <subcellularLocation>
        <location evidence="5 7">Cytoplasm</location>
    </subcellularLocation>
</comment>
<evidence type="ECO:0000256" key="5">
    <source>
        <dbReference type="HAMAP-Rule" id="MF_00235"/>
    </source>
</evidence>
<dbReference type="GO" id="GO:0004017">
    <property type="term" value="F:AMP kinase activity"/>
    <property type="evidence" value="ECO:0007669"/>
    <property type="project" value="UniProtKB-UniRule"/>
</dbReference>
<dbReference type="GO" id="GO:0005737">
    <property type="term" value="C:cytoplasm"/>
    <property type="evidence" value="ECO:0007669"/>
    <property type="project" value="UniProtKB-SubCell"/>
</dbReference>
<feature type="compositionally biased region" description="Low complexity" evidence="8">
    <location>
        <begin position="255"/>
        <end position="277"/>
    </location>
</feature>
<comment type="domain">
    <text evidence="5">Consists of three domains, a large central CORE domain and two small peripheral domains, NMPbind and LID, which undergo movements during catalysis. The LID domain closes over the site of phosphoryl transfer upon ATP binding. Assembling and dissambling the active center during each catalytic cycle provides an effective means to prevent ATP hydrolysis. Some bacteria have evolved a zinc-coordinating structure that stabilizes the LID domain.</text>
</comment>
<feature type="binding site" evidence="5">
    <location>
        <position position="133"/>
    </location>
    <ligand>
        <name>Zn(2+)</name>
        <dbReference type="ChEBI" id="CHEBI:29105"/>
        <note>structural</note>
    </ligand>
</feature>
<dbReference type="PROSITE" id="PS00113">
    <property type="entry name" value="ADENYLATE_KINASE"/>
    <property type="match status" value="1"/>
</dbReference>
<protein>
    <recommendedName>
        <fullName evidence="5 7">Adenylate kinase</fullName>
        <shortName evidence="5">AK</shortName>
        <ecNumber evidence="5 7">2.7.4.3</ecNumber>
    </recommendedName>
    <alternativeName>
        <fullName evidence="5">ATP-AMP transphosphorylase</fullName>
    </alternativeName>
    <alternativeName>
        <fullName evidence="5">ATP:AMP phosphotransferase</fullName>
    </alternativeName>
    <alternativeName>
        <fullName evidence="5">Adenylate monophosphate kinase</fullName>
    </alternativeName>
</protein>
<keyword evidence="5" id="KW-0479">Metal-binding</keyword>
<dbReference type="Proteomes" id="UP000770889">
    <property type="component" value="Unassembled WGS sequence"/>
</dbReference>
<feature type="binding site" evidence="5">
    <location>
        <position position="150"/>
    </location>
    <ligand>
        <name>Zn(2+)</name>
        <dbReference type="ChEBI" id="CHEBI:29105"/>
        <note>structural</note>
    </ligand>
</feature>
<feature type="compositionally biased region" description="Low complexity" evidence="8">
    <location>
        <begin position="401"/>
        <end position="428"/>
    </location>
</feature>
<dbReference type="EMBL" id="JAHHGM010000009">
    <property type="protein sequence ID" value="MBT2989546.1"/>
    <property type="molecule type" value="Genomic_DNA"/>
</dbReference>
<comment type="pathway">
    <text evidence="5">Purine metabolism; AMP biosynthesis via salvage pathway; AMP from ADP: step 1/1.</text>
</comment>
<dbReference type="Gene3D" id="3.40.50.300">
    <property type="entry name" value="P-loop containing nucleotide triphosphate hydrolases"/>
    <property type="match status" value="1"/>
</dbReference>
<keyword evidence="5" id="KW-0963">Cytoplasm</keyword>
<dbReference type="PANTHER" id="PTHR23359">
    <property type="entry name" value="NUCLEOTIDE KINASE"/>
    <property type="match status" value="1"/>
</dbReference>
<dbReference type="AlphaFoldDB" id="A0A944M7S5"/>
<evidence type="ECO:0000256" key="3">
    <source>
        <dbReference type="ARBA" id="ARBA00022741"/>
    </source>
</evidence>
<feature type="binding site" evidence="5">
    <location>
        <position position="127"/>
    </location>
    <ligand>
        <name>ATP</name>
        <dbReference type="ChEBI" id="CHEBI:30616"/>
    </ligand>
</feature>
<feature type="compositionally biased region" description="Basic residues" evidence="8">
    <location>
        <begin position="293"/>
        <end position="334"/>
    </location>
</feature>
<dbReference type="Pfam" id="PF05191">
    <property type="entry name" value="ADK_lid"/>
    <property type="match status" value="1"/>
</dbReference>
<accession>A0A944M7S5</accession>
<comment type="subunit">
    <text evidence="5 7">Monomer.</text>
</comment>
<evidence type="ECO:0000313" key="10">
    <source>
        <dbReference type="EMBL" id="MBT2989546.1"/>
    </source>
</evidence>
<comment type="caution">
    <text evidence="10">The sequence shown here is derived from an EMBL/GenBank/DDBJ whole genome shotgun (WGS) entry which is preliminary data.</text>
</comment>
<keyword evidence="5 7" id="KW-0067">ATP-binding</keyword>
<evidence type="ECO:0000256" key="8">
    <source>
        <dbReference type="SAM" id="MobiDB-lite"/>
    </source>
</evidence>
<dbReference type="InterPro" id="IPR000850">
    <property type="entry name" value="Adenylat/UMP-CMP_kin"/>
</dbReference>
<dbReference type="InterPro" id="IPR033690">
    <property type="entry name" value="Adenylat_kinase_CS"/>
</dbReference>
<feature type="compositionally biased region" description="Basic residues" evidence="8">
    <location>
        <begin position="429"/>
        <end position="482"/>
    </location>
</feature>
<dbReference type="SUPFAM" id="SSF57774">
    <property type="entry name" value="Microbial and mitochondrial ADK, insert 'zinc finger' domain"/>
    <property type="match status" value="1"/>
</dbReference>
<evidence type="ECO:0000256" key="2">
    <source>
        <dbReference type="ARBA" id="ARBA00022727"/>
    </source>
</evidence>
<feature type="binding site" evidence="5">
    <location>
        <position position="153"/>
    </location>
    <ligand>
        <name>Zn(2+)</name>
        <dbReference type="ChEBI" id="CHEBI:29105"/>
        <note>structural</note>
    </ligand>
</feature>
<dbReference type="EC" id="2.7.4.3" evidence="5 7"/>
<feature type="binding site" evidence="5">
    <location>
        <position position="171"/>
    </location>
    <ligand>
        <name>AMP</name>
        <dbReference type="ChEBI" id="CHEBI:456215"/>
    </ligand>
</feature>
<dbReference type="NCBIfam" id="TIGR01351">
    <property type="entry name" value="adk"/>
    <property type="match status" value="1"/>
</dbReference>
<reference evidence="10 11" key="1">
    <citation type="submission" date="2021-05" db="EMBL/GenBank/DDBJ databases">
        <title>Genetic and Functional Diversity in Clade A Lucinid endosymbionts from the Bahamas.</title>
        <authorList>
            <person name="Giani N.M."/>
            <person name="Engel A.S."/>
            <person name="Campbell B.J."/>
        </authorList>
    </citation>
    <scope>NUCLEOTIDE SEQUENCE [LARGE SCALE GENOMIC DNA]</scope>
    <source>
        <strain evidence="10">LUC16012Gg_MoonRockCtena</strain>
    </source>
</reference>
<feature type="binding site" evidence="5">
    <location>
        <position position="160"/>
    </location>
    <ligand>
        <name>AMP</name>
        <dbReference type="ChEBI" id="CHEBI:456215"/>
    </ligand>
</feature>
<feature type="compositionally biased region" description="Basic residues" evidence="8">
    <location>
        <begin position="343"/>
        <end position="375"/>
    </location>
</feature>
<feature type="compositionally biased region" description="Basic residues" evidence="8">
    <location>
        <begin position="386"/>
        <end position="400"/>
    </location>
</feature>
<comment type="caution">
    <text evidence="5">Lacks conserved residue(s) required for the propagation of feature annotation.</text>
</comment>
<keyword evidence="5" id="KW-0862">Zinc</keyword>
<feature type="binding site" evidence="5">
    <location>
        <position position="92"/>
    </location>
    <ligand>
        <name>AMP</name>
        <dbReference type="ChEBI" id="CHEBI:456215"/>
    </ligand>
</feature>
<evidence type="ECO:0000256" key="4">
    <source>
        <dbReference type="ARBA" id="ARBA00022777"/>
    </source>
</evidence>
<keyword evidence="1 5" id="KW-0808">Transferase</keyword>
<keyword evidence="4 5" id="KW-0418">Kinase</keyword>
<feature type="binding site" evidence="5">
    <location>
        <position position="31"/>
    </location>
    <ligand>
        <name>AMP</name>
        <dbReference type="ChEBI" id="CHEBI:456215"/>
    </ligand>
</feature>
<comment type="catalytic activity">
    <reaction evidence="5 7">
        <text>AMP + ATP = 2 ADP</text>
        <dbReference type="Rhea" id="RHEA:12973"/>
        <dbReference type="ChEBI" id="CHEBI:30616"/>
        <dbReference type="ChEBI" id="CHEBI:456215"/>
        <dbReference type="ChEBI" id="CHEBI:456216"/>
        <dbReference type="EC" id="2.7.4.3"/>
    </reaction>
</comment>
<feature type="domain" description="Adenylate kinase active site lid" evidence="9">
    <location>
        <begin position="127"/>
        <end position="162"/>
    </location>
</feature>
<comment type="function">
    <text evidence="5">Catalyzes the reversible transfer of the terminal phosphate group between ATP and AMP. Plays an important role in cellular energy homeostasis and in adenine nucleotide metabolism.</text>
</comment>
<dbReference type="InterPro" id="IPR006259">
    <property type="entry name" value="Adenyl_kin_sub"/>
</dbReference>
<feature type="region of interest" description="LID" evidence="5">
    <location>
        <begin position="126"/>
        <end position="163"/>
    </location>
</feature>
<feature type="region of interest" description="NMP" evidence="5">
    <location>
        <begin position="30"/>
        <end position="59"/>
    </location>
</feature>
<dbReference type="Pfam" id="PF00406">
    <property type="entry name" value="ADK"/>
    <property type="match status" value="1"/>
</dbReference>
<dbReference type="PRINTS" id="PR00094">
    <property type="entry name" value="ADENYLTKNASE"/>
</dbReference>
<dbReference type="GO" id="GO:0005524">
    <property type="term" value="F:ATP binding"/>
    <property type="evidence" value="ECO:0007669"/>
    <property type="project" value="UniProtKB-UniRule"/>
</dbReference>
<organism evidence="10 11">
    <name type="scientific">Candidatus Thiodiazotropha taylori</name>
    <dbReference type="NCBI Taxonomy" id="2792791"/>
    <lineage>
        <taxon>Bacteria</taxon>
        <taxon>Pseudomonadati</taxon>
        <taxon>Pseudomonadota</taxon>
        <taxon>Gammaproteobacteria</taxon>
        <taxon>Chromatiales</taxon>
        <taxon>Sedimenticolaceae</taxon>
        <taxon>Candidatus Thiodiazotropha</taxon>
    </lineage>
</organism>
<dbReference type="InterPro" id="IPR027417">
    <property type="entry name" value="P-loop_NTPase"/>
</dbReference>
<gene>
    <name evidence="5" type="primary">adk</name>
    <name evidence="10" type="ORF">KME65_11335</name>
</gene>
<feature type="binding site" evidence="5">
    <location>
        <position position="130"/>
    </location>
    <ligand>
        <name>Zn(2+)</name>
        <dbReference type="ChEBI" id="CHEBI:29105"/>
        <note>structural</note>
    </ligand>
</feature>
<feature type="binding site" evidence="5">
    <location>
        <begin position="85"/>
        <end position="88"/>
    </location>
    <ligand>
        <name>AMP</name>
        <dbReference type="ChEBI" id="CHEBI:456215"/>
    </ligand>
</feature>
<evidence type="ECO:0000259" key="9">
    <source>
        <dbReference type="Pfam" id="PF05191"/>
    </source>
</evidence>
<dbReference type="GO" id="GO:0044209">
    <property type="term" value="P:AMP salvage"/>
    <property type="evidence" value="ECO:0007669"/>
    <property type="project" value="UniProtKB-UniRule"/>
</dbReference>
<dbReference type="SUPFAM" id="SSF52540">
    <property type="entry name" value="P-loop containing nucleoside triphosphate hydrolases"/>
    <property type="match status" value="1"/>
</dbReference>
<proteinExistence type="inferred from homology"/>
<dbReference type="GO" id="GO:0008270">
    <property type="term" value="F:zinc ion binding"/>
    <property type="evidence" value="ECO:0007669"/>
    <property type="project" value="UniProtKB-UniRule"/>
</dbReference>
<evidence type="ECO:0000256" key="6">
    <source>
        <dbReference type="RuleBase" id="RU003330"/>
    </source>
</evidence>
<keyword evidence="2 5" id="KW-0545">Nucleotide biosynthesis</keyword>
<comment type="similarity">
    <text evidence="5 6">Belongs to the adenylate kinase family.</text>
</comment>
<keyword evidence="3 5" id="KW-0547">Nucleotide-binding</keyword>
<dbReference type="InterPro" id="IPR036193">
    <property type="entry name" value="ADK_active_lid_dom_sf"/>
</dbReference>
<evidence type="ECO:0000256" key="1">
    <source>
        <dbReference type="ARBA" id="ARBA00022679"/>
    </source>
</evidence>
<feature type="binding site" evidence="5">
    <location>
        <position position="199"/>
    </location>
    <ligand>
        <name>ATP</name>
        <dbReference type="ChEBI" id="CHEBI:30616"/>
    </ligand>
</feature>
<feature type="region of interest" description="Disordered" evidence="8">
    <location>
        <begin position="218"/>
        <end position="489"/>
    </location>
</feature>